<keyword evidence="1" id="KW-0472">Membrane</keyword>
<dbReference type="InterPro" id="IPR009883">
    <property type="entry name" value="YgfX"/>
</dbReference>
<feature type="transmembrane region" description="Helical" evidence="1">
    <location>
        <begin position="32"/>
        <end position="50"/>
    </location>
</feature>
<evidence type="ECO:0000313" key="3">
    <source>
        <dbReference type="Proteomes" id="UP001163714"/>
    </source>
</evidence>
<dbReference type="EMBL" id="JAPDMX010000028">
    <property type="protein sequence ID" value="MCW3173378.1"/>
    <property type="molecule type" value="Genomic_DNA"/>
</dbReference>
<evidence type="ECO:0008006" key="4">
    <source>
        <dbReference type="Google" id="ProtNLM"/>
    </source>
</evidence>
<reference evidence="2" key="1">
    <citation type="submission" date="2022-10" db="EMBL/GenBank/DDBJ databases">
        <title>Shewanella flava sp. nov, isolated from the estuary of the Fenhe River into the Yellow River.</title>
        <authorList>
            <person name="Li Y."/>
        </authorList>
    </citation>
    <scope>NUCLEOTIDE SEQUENCE</scope>
    <source>
        <strain evidence="2">FYR11-62</strain>
    </source>
</reference>
<comment type="caution">
    <text evidence="2">The sequence shown here is derived from an EMBL/GenBank/DDBJ whole genome shotgun (WGS) entry which is preliminary data.</text>
</comment>
<dbReference type="Proteomes" id="UP001163714">
    <property type="component" value="Unassembled WGS sequence"/>
</dbReference>
<sequence length="129" mass="14932">MLRASFHQYLCYWLIFAVVMTSFIAWPNLNSTLLTICFYGCMSAAIIVFIGQLRRLRHWQCQIVLDGRSGGRLGTEDGFKLAKPAFICPLFCLLYLEFDDHSRQICCVWADMLDDTQYRTLCRLAKQSS</sequence>
<name>A0ABT3IBX0_9GAMM</name>
<keyword evidence="3" id="KW-1185">Reference proteome</keyword>
<accession>A0ABT3IBX0</accession>
<feature type="transmembrane region" description="Helical" evidence="1">
    <location>
        <begin position="9"/>
        <end position="26"/>
    </location>
</feature>
<evidence type="ECO:0000313" key="2">
    <source>
        <dbReference type="EMBL" id="MCW3173378.1"/>
    </source>
</evidence>
<proteinExistence type="predicted"/>
<protein>
    <recommendedName>
        <fullName evidence="4">Transcriptional regulator</fullName>
    </recommendedName>
</protein>
<organism evidence="2 3">
    <name type="scientific">Shewanella subflava</name>
    <dbReference type="NCBI Taxonomy" id="2986476"/>
    <lineage>
        <taxon>Bacteria</taxon>
        <taxon>Pseudomonadati</taxon>
        <taxon>Pseudomonadota</taxon>
        <taxon>Gammaproteobacteria</taxon>
        <taxon>Alteromonadales</taxon>
        <taxon>Shewanellaceae</taxon>
        <taxon>Shewanella</taxon>
    </lineage>
</organism>
<evidence type="ECO:0000256" key="1">
    <source>
        <dbReference type="SAM" id="Phobius"/>
    </source>
</evidence>
<keyword evidence="1" id="KW-1133">Transmembrane helix</keyword>
<dbReference type="RefSeq" id="WP_264727757.1">
    <property type="nucleotide sequence ID" value="NZ_JAPDMX010000028.1"/>
</dbReference>
<gene>
    <name evidence="2" type="ORF">OHT75_12890</name>
</gene>
<dbReference type="Pfam" id="PF07254">
    <property type="entry name" value="Cpta_toxin"/>
    <property type="match status" value="1"/>
</dbReference>
<keyword evidence="1" id="KW-0812">Transmembrane</keyword>